<evidence type="ECO:0000256" key="1">
    <source>
        <dbReference type="ARBA" id="ARBA00001913"/>
    </source>
</evidence>
<comment type="cofactor">
    <cofactor evidence="1">
        <name>Ca(2+)</name>
        <dbReference type="ChEBI" id="CHEBI:29108"/>
    </cofactor>
</comment>
<evidence type="ECO:0000256" key="2">
    <source>
        <dbReference type="ARBA" id="ARBA00008779"/>
    </source>
</evidence>
<evidence type="ECO:0000313" key="9">
    <source>
        <dbReference type="Proteomes" id="UP000507470"/>
    </source>
</evidence>
<dbReference type="Proteomes" id="UP000507470">
    <property type="component" value="Unassembled WGS sequence"/>
</dbReference>
<keyword evidence="6" id="KW-0325">Glycoprotein</keyword>
<dbReference type="Pfam" id="PF00884">
    <property type="entry name" value="Sulfatase"/>
    <property type="match status" value="1"/>
</dbReference>
<evidence type="ECO:0000313" key="8">
    <source>
        <dbReference type="EMBL" id="CAC5379756.1"/>
    </source>
</evidence>
<dbReference type="GO" id="GO:0003943">
    <property type="term" value="F:N-acetylgalactosamine-4-sulfatase activity"/>
    <property type="evidence" value="ECO:0007669"/>
    <property type="project" value="UniProtKB-EC"/>
</dbReference>
<name>A0A6J8B8A2_MYTCO</name>
<dbReference type="InterPro" id="IPR017850">
    <property type="entry name" value="Alkaline_phosphatase_core_sf"/>
</dbReference>
<sequence>MPQQPACAPLNQTFLPMELKKMGYATHIIGKWHLGFCKWECTPTYRGFDSFYGYYNANEDYYNYEVDKGSDFRVDKKAEKPNVYSTYAYSKRADEVIGSHNKSQPLFLYLPFQSVHEPIEVPQIYENMYSHIKNKGRRQFSGMVTALDDAIGNVTHSLMKYGLYNETLIIFTADNGGWTAFSGNNYPLRGGKLTVYEGGTRAVQFVHGAGISKSNYTFNGIMHAVDWMPTILAAAGGGSVPGIDGINHWPDLQDGIPRQTRTEFIYNLDDSTVPVNGKAAIRVGDHKLIEGFAGPYNGWYPPAKYHDDSTFKEHDPKSFVTESFQLYDLIHDPNEHNNLYGKEKDVFTKLKARLDEYKKSIVPALNPANDPASNPLNYGGYWTPGWC</sequence>
<proteinExistence type="inferred from homology"/>
<dbReference type="SUPFAM" id="SSF53649">
    <property type="entry name" value="Alkaline phosphatase-like"/>
    <property type="match status" value="1"/>
</dbReference>
<evidence type="ECO:0000256" key="6">
    <source>
        <dbReference type="ARBA" id="ARBA00023180"/>
    </source>
</evidence>
<dbReference type="Gene3D" id="3.30.1120.10">
    <property type="match status" value="1"/>
</dbReference>
<evidence type="ECO:0000256" key="4">
    <source>
        <dbReference type="ARBA" id="ARBA00022801"/>
    </source>
</evidence>
<dbReference type="InterPro" id="IPR047115">
    <property type="entry name" value="ARSB"/>
</dbReference>
<dbReference type="PROSITE" id="PS00149">
    <property type="entry name" value="SULFATASE_2"/>
    <property type="match status" value="1"/>
</dbReference>
<evidence type="ECO:0000256" key="3">
    <source>
        <dbReference type="ARBA" id="ARBA00022723"/>
    </source>
</evidence>
<dbReference type="Gene3D" id="3.40.720.10">
    <property type="entry name" value="Alkaline Phosphatase, subunit A"/>
    <property type="match status" value="1"/>
</dbReference>
<dbReference type="CDD" id="cd16029">
    <property type="entry name" value="4-S"/>
    <property type="match status" value="1"/>
</dbReference>
<reference evidence="8 9" key="1">
    <citation type="submission" date="2020-06" db="EMBL/GenBank/DDBJ databases">
        <authorList>
            <person name="Li R."/>
            <person name="Bekaert M."/>
        </authorList>
    </citation>
    <scope>NUCLEOTIDE SEQUENCE [LARGE SCALE GENOMIC DNA]</scope>
    <source>
        <strain evidence="9">wild</strain>
    </source>
</reference>
<dbReference type="EMBL" id="CACVKT020002747">
    <property type="protein sequence ID" value="CAC5379756.1"/>
    <property type="molecule type" value="Genomic_DNA"/>
</dbReference>
<gene>
    <name evidence="8" type="ORF">MCOR_15782</name>
</gene>
<dbReference type="OrthoDB" id="6148502at2759"/>
<keyword evidence="5" id="KW-0106">Calcium</keyword>
<keyword evidence="3" id="KW-0479">Metal-binding</keyword>
<dbReference type="InterPro" id="IPR000917">
    <property type="entry name" value="Sulfatase_N"/>
</dbReference>
<dbReference type="InterPro" id="IPR024607">
    <property type="entry name" value="Sulfatase_CS"/>
</dbReference>
<accession>A0A6J8B8A2</accession>
<dbReference type="AlphaFoldDB" id="A0A6J8B8A2"/>
<dbReference type="EC" id="3.1.6.12" evidence="8"/>
<organism evidence="8 9">
    <name type="scientific">Mytilus coruscus</name>
    <name type="common">Sea mussel</name>
    <dbReference type="NCBI Taxonomy" id="42192"/>
    <lineage>
        <taxon>Eukaryota</taxon>
        <taxon>Metazoa</taxon>
        <taxon>Spiralia</taxon>
        <taxon>Lophotrochozoa</taxon>
        <taxon>Mollusca</taxon>
        <taxon>Bivalvia</taxon>
        <taxon>Autobranchia</taxon>
        <taxon>Pteriomorphia</taxon>
        <taxon>Mytilida</taxon>
        <taxon>Mytiloidea</taxon>
        <taxon>Mytilidae</taxon>
        <taxon>Mytilinae</taxon>
        <taxon>Mytilus</taxon>
    </lineage>
</organism>
<dbReference type="GO" id="GO:0046872">
    <property type="term" value="F:metal ion binding"/>
    <property type="evidence" value="ECO:0007669"/>
    <property type="project" value="UniProtKB-KW"/>
</dbReference>
<protein>
    <submittedName>
        <fullName evidence="8">ARSB</fullName>
        <ecNumber evidence="8">3.1.6.12</ecNumber>
    </submittedName>
</protein>
<evidence type="ECO:0000259" key="7">
    <source>
        <dbReference type="Pfam" id="PF00884"/>
    </source>
</evidence>
<comment type="similarity">
    <text evidence="2">Belongs to the sulfatase family.</text>
</comment>
<dbReference type="PANTHER" id="PTHR10342:SF273">
    <property type="entry name" value="RE14504P"/>
    <property type="match status" value="1"/>
</dbReference>
<keyword evidence="9" id="KW-1185">Reference proteome</keyword>
<dbReference type="PANTHER" id="PTHR10342">
    <property type="entry name" value="ARYLSULFATASE"/>
    <property type="match status" value="1"/>
</dbReference>
<evidence type="ECO:0000256" key="5">
    <source>
        <dbReference type="ARBA" id="ARBA00022837"/>
    </source>
</evidence>
<keyword evidence="4 8" id="KW-0378">Hydrolase</keyword>
<feature type="domain" description="Sulfatase N-terminal" evidence="7">
    <location>
        <begin position="8"/>
        <end position="236"/>
    </location>
</feature>